<evidence type="ECO:0000313" key="4">
    <source>
        <dbReference type="Proteomes" id="UP000282977"/>
    </source>
</evidence>
<feature type="region of interest" description="Disordered" evidence="1">
    <location>
        <begin position="1"/>
        <end position="23"/>
    </location>
</feature>
<dbReference type="InterPro" id="IPR006058">
    <property type="entry name" value="2Fe2S_fd_BS"/>
</dbReference>
<dbReference type="Proteomes" id="UP000282977">
    <property type="component" value="Unassembled WGS sequence"/>
</dbReference>
<protein>
    <submittedName>
        <fullName evidence="3">2Fe-2S iron-sulfur cluster binding domain-containing protein</fullName>
    </submittedName>
</protein>
<name>A0A437J408_9SPHN</name>
<dbReference type="InterPro" id="IPR012675">
    <property type="entry name" value="Beta-grasp_dom_sf"/>
</dbReference>
<evidence type="ECO:0000313" key="3">
    <source>
        <dbReference type="EMBL" id="RVT39406.1"/>
    </source>
</evidence>
<evidence type="ECO:0000259" key="2">
    <source>
        <dbReference type="PROSITE" id="PS51085"/>
    </source>
</evidence>
<feature type="compositionally biased region" description="Basic and acidic residues" evidence="1">
    <location>
        <begin position="7"/>
        <end position="20"/>
    </location>
</feature>
<dbReference type="GO" id="GO:0051537">
    <property type="term" value="F:2 iron, 2 sulfur cluster binding"/>
    <property type="evidence" value="ECO:0007669"/>
    <property type="project" value="InterPro"/>
</dbReference>
<sequence length="397" mass="43969">MSFLLARRKESGPSKREIGSRRGSARSANCASMWLLKLSRFRDTILFSRKCNAEIGMIVQVKPIRRIVQCDEGEGLLDVLLREGLPISYSCKTGNCGMCEVEPFDLFAPDRHKQAVLMQKNKAFLACQRNISMDMGVRLPSVRPAVNVPFQYHRGRITALEEIETNVIQFDFDIGRRPARFFPGQKYALSMDRGRSPLLFPANAPGQSTLSFLVEADTEPPFLVELKKGMSAGQEFKLVGPIGKGYVLPQDEAAALVCGVGPGMVAVRSIVEALIAQNPNRAVQFLLQPSASFMHLVDGICNLCTQHLPNSELVVFNGPQPKASMRLTSRRGSTTEMIDFIQLERHRIKAEQANVFAPGFAVLPLMMSLMKAGLDQDAIFFTEAEINFVEEEGVNVS</sequence>
<dbReference type="PROSITE" id="PS00197">
    <property type="entry name" value="2FE2S_FER_1"/>
    <property type="match status" value="1"/>
</dbReference>
<dbReference type="SUPFAM" id="SSF54292">
    <property type="entry name" value="2Fe-2S ferredoxin-like"/>
    <property type="match status" value="1"/>
</dbReference>
<dbReference type="CDD" id="cd00207">
    <property type="entry name" value="fer2"/>
    <property type="match status" value="1"/>
</dbReference>
<evidence type="ECO:0000256" key="1">
    <source>
        <dbReference type="SAM" id="MobiDB-lite"/>
    </source>
</evidence>
<dbReference type="PROSITE" id="PS51085">
    <property type="entry name" value="2FE2S_FER_2"/>
    <property type="match status" value="1"/>
</dbReference>
<dbReference type="SUPFAM" id="SSF63380">
    <property type="entry name" value="Riboflavin synthase domain-like"/>
    <property type="match status" value="1"/>
</dbReference>
<dbReference type="EMBL" id="RZUL01000007">
    <property type="protein sequence ID" value="RVT39406.1"/>
    <property type="molecule type" value="Genomic_DNA"/>
</dbReference>
<dbReference type="InterPro" id="IPR036010">
    <property type="entry name" value="2Fe-2S_ferredoxin-like_sf"/>
</dbReference>
<keyword evidence="4" id="KW-1185">Reference proteome</keyword>
<gene>
    <name evidence="3" type="ORF">ENE74_15235</name>
</gene>
<dbReference type="Gene3D" id="3.10.20.30">
    <property type="match status" value="1"/>
</dbReference>
<comment type="caution">
    <text evidence="3">The sequence shown here is derived from an EMBL/GenBank/DDBJ whole genome shotgun (WGS) entry which is preliminary data.</text>
</comment>
<dbReference type="InterPro" id="IPR001041">
    <property type="entry name" value="2Fe-2S_ferredoxin-type"/>
</dbReference>
<organism evidence="3 4">
    <name type="scientific">Sphingobium algorifonticola</name>
    <dbReference type="NCBI Taxonomy" id="2008318"/>
    <lineage>
        <taxon>Bacteria</taxon>
        <taxon>Pseudomonadati</taxon>
        <taxon>Pseudomonadota</taxon>
        <taxon>Alphaproteobacteria</taxon>
        <taxon>Sphingomonadales</taxon>
        <taxon>Sphingomonadaceae</taxon>
        <taxon>Sphingobium</taxon>
    </lineage>
</organism>
<dbReference type="OrthoDB" id="9786134at2"/>
<dbReference type="Pfam" id="PF00111">
    <property type="entry name" value="Fer2"/>
    <property type="match status" value="1"/>
</dbReference>
<feature type="domain" description="2Fe-2S ferredoxin-type" evidence="2">
    <location>
        <begin position="53"/>
        <end position="143"/>
    </location>
</feature>
<accession>A0A437J408</accession>
<reference evidence="3 4" key="1">
    <citation type="submission" date="2019-01" db="EMBL/GenBank/DDBJ databases">
        <authorList>
            <person name="Chen W.-M."/>
        </authorList>
    </citation>
    <scope>NUCLEOTIDE SEQUENCE [LARGE SCALE GENOMIC DNA]</scope>
    <source>
        <strain evidence="3 4">TLA-22</strain>
    </source>
</reference>
<dbReference type="AlphaFoldDB" id="A0A437J408"/>
<dbReference type="InterPro" id="IPR017938">
    <property type="entry name" value="Riboflavin_synthase-like_b-brl"/>
</dbReference>
<proteinExistence type="predicted"/>